<dbReference type="GO" id="GO:0051287">
    <property type="term" value="F:NAD binding"/>
    <property type="evidence" value="ECO:0007669"/>
    <property type="project" value="InterPro"/>
</dbReference>
<proteinExistence type="predicted"/>
<sequence>MVAMGGGEEFPQRGKSDRELLLFTAPHKEGDVDQIVAEIQKEFTNLDVEFVQPGSDGKTQVPKELYQRANYLTTFTWLPPNASEVPDLKFIQFLSAGVNHIANHPIYTDSKIPLLSANGVHGPQIAEWVVMMYLVHNHKYVALYEQQKQKLWKPETGKDVTDSPGKTVGILGYGSIGRQVARVAKAMGMNVLAYTASPRPTPESRRDDGFIVPGTGDPDGSFPSAWYSGLDKESLHEFLKQKIDLLVLAVPLTKTTTHFLSAAEFEVLNQSNPAGTYVVNISRGPVIDQPQLVKALNEKLIGGAALDVTDPEPLPKDDPLWDTPNVLITPHISGSTSAYSTRATQVLQENLRRLRDGKKLINEVDRDKGY</sequence>
<dbReference type="InterPro" id="IPR036291">
    <property type="entry name" value="NAD(P)-bd_dom_sf"/>
</dbReference>
<dbReference type="PANTHER" id="PTHR43333:SF1">
    <property type="entry name" value="D-ISOMER SPECIFIC 2-HYDROXYACID DEHYDROGENASE NAD-BINDING DOMAIN-CONTAINING PROTEIN"/>
    <property type="match status" value="1"/>
</dbReference>
<keyword evidence="1" id="KW-0560">Oxidoreductase</keyword>
<comment type="caution">
    <text evidence="4">The sequence shown here is derived from an EMBL/GenBank/DDBJ whole genome shotgun (WGS) entry which is preliminary data.</text>
</comment>
<feature type="domain" description="D-isomer specific 2-hydroxyacid dehydrogenase NAD-binding" evidence="3">
    <location>
        <begin position="229"/>
        <end position="333"/>
    </location>
</feature>
<evidence type="ECO:0000256" key="1">
    <source>
        <dbReference type="ARBA" id="ARBA00023002"/>
    </source>
</evidence>
<keyword evidence="2" id="KW-0520">NAD</keyword>
<evidence type="ECO:0000256" key="2">
    <source>
        <dbReference type="ARBA" id="ARBA00023027"/>
    </source>
</evidence>
<evidence type="ECO:0000313" key="4">
    <source>
        <dbReference type="EMBL" id="CAI6272309.1"/>
    </source>
</evidence>
<dbReference type="EMBL" id="CAOQHR010000001">
    <property type="protein sequence ID" value="CAI6272309.1"/>
    <property type="molecule type" value="Genomic_DNA"/>
</dbReference>
<dbReference type="InterPro" id="IPR006140">
    <property type="entry name" value="D-isomer_DH_NAD-bd"/>
</dbReference>
<protein>
    <recommendedName>
        <fullName evidence="3">D-isomer specific 2-hydroxyacid dehydrogenase NAD-binding domain-containing protein</fullName>
    </recommendedName>
</protein>
<accession>A0A9W4U5I2</accession>
<dbReference type="PROSITE" id="PS00065">
    <property type="entry name" value="D_2_HYDROXYACID_DH_1"/>
    <property type="match status" value="1"/>
</dbReference>
<evidence type="ECO:0000259" key="3">
    <source>
        <dbReference type="Pfam" id="PF02826"/>
    </source>
</evidence>
<dbReference type="CDD" id="cd12163">
    <property type="entry name" value="2-Hacid_dh_5"/>
    <property type="match status" value="1"/>
</dbReference>
<name>A0A9W4U5I2_9PLEO</name>
<feature type="domain" description="D-isomer specific 2-hydroxyacid dehydrogenase NAD-binding" evidence="3">
    <location>
        <begin position="131"/>
        <end position="202"/>
    </location>
</feature>
<dbReference type="OrthoDB" id="298012at2759"/>
<dbReference type="InterPro" id="IPR029752">
    <property type="entry name" value="D-isomer_DH_CS1"/>
</dbReference>
<dbReference type="GO" id="GO:0016491">
    <property type="term" value="F:oxidoreductase activity"/>
    <property type="evidence" value="ECO:0007669"/>
    <property type="project" value="UniProtKB-KW"/>
</dbReference>
<dbReference type="Proteomes" id="UP001152607">
    <property type="component" value="Unassembled WGS sequence"/>
</dbReference>
<dbReference type="SUPFAM" id="SSF52283">
    <property type="entry name" value="Formate/glycerate dehydrogenase catalytic domain-like"/>
    <property type="match status" value="1"/>
</dbReference>
<dbReference type="AlphaFoldDB" id="A0A9W4U5I2"/>
<keyword evidence="5" id="KW-1185">Reference proteome</keyword>
<reference evidence="4" key="1">
    <citation type="submission" date="2023-01" db="EMBL/GenBank/DDBJ databases">
        <authorList>
            <person name="Van Ghelder C."/>
            <person name="Rancurel C."/>
        </authorList>
    </citation>
    <scope>NUCLEOTIDE SEQUENCE</scope>
    <source>
        <strain evidence="4">CNCM I-4278</strain>
    </source>
</reference>
<dbReference type="PANTHER" id="PTHR43333">
    <property type="entry name" value="2-HACID_DH_C DOMAIN-CONTAINING PROTEIN"/>
    <property type="match status" value="1"/>
</dbReference>
<dbReference type="Gene3D" id="3.40.50.720">
    <property type="entry name" value="NAD(P)-binding Rossmann-like Domain"/>
    <property type="match status" value="2"/>
</dbReference>
<organism evidence="4 5">
    <name type="scientific">Periconia digitata</name>
    <dbReference type="NCBI Taxonomy" id="1303443"/>
    <lineage>
        <taxon>Eukaryota</taxon>
        <taxon>Fungi</taxon>
        <taxon>Dikarya</taxon>
        <taxon>Ascomycota</taxon>
        <taxon>Pezizomycotina</taxon>
        <taxon>Dothideomycetes</taxon>
        <taxon>Pleosporomycetidae</taxon>
        <taxon>Pleosporales</taxon>
        <taxon>Massarineae</taxon>
        <taxon>Periconiaceae</taxon>
        <taxon>Periconia</taxon>
    </lineage>
</organism>
<dbReference type="Pfam" id="PF02826">
    <property type="entry name" value="2-Hacid_dh_C"/>
    <property type="match status" value="2"/>
</dbReference>
<gene>
    <name evidence="4" type="ORF">PDIGIT_LOCUS1772</name>
</gene>
<evidence type="ECO:0000313" key="5">
    <source>
        <dbReference type="Proteomes" id="UP001152607"/>
    </source>
</evidence>
<dbReference type="SUPFAM" id="SSF51735">
    <property type="entry name" value="NAD(P)-binding Rossmann-fold domains"/>
    <property type="match status" value="1"/>
</dbReference>